<dbReference type="PANTHER" id="PTHR44757:SF2">
    <property type="entry name" value="BIOFILM ARCHITECTURE MAINTENANCE PROTEIN MBAA"/>
    <property type="match status" value="1"/>
</dbReference>
<dbReference type="CDD" id="cd01949">
    <property type="entry name" value="GGDEF"/>
    <property type="match status" value="1"/>
</dbReference>
<dbReference type="Gene3D" id="2.10.70.100">
    <property type="match status" value="1"/>
</dbReference>
<dbReference type="GO" id="GO:0003824">
    <property type="term" value="F:catalytic activity"/>
    <property type="evidence" value="ECO:0007669"/>
    <property type="project" value="UniProtKB-ARBA"/>
</dbReference>
<dbReference type="SUPFAM" id="SSF141868">
    <property type="entry name" value="EAL domain-like"/>
    <property type="match status" value="1"/>
</dbReference>
<proteinExistence type="predicted"/>
<keyword evidence="1" id="KW-0812">Transmembrane</keyword>
<dbReference type="PROSITE" id="PS50113">
    <property type="entry name" value="PAC"/>
    <property type="match status" value="1"/>
</dbReference>
<dbReference type="SMART" id="SM00086">
    <property type="entry name" value="PAC"/>
    <property type="match status" value="1"/>
</dbReference>
<dbReference type="SUPFAM" id="SSF55785">
    <property type="entry name" value="PYP-like sensor domain (PAS domain)"/>
    <property type="match status" value="1"/>
</dbReference>
<accession>A0A1G8JJC2</accession>
<dbReference type="InterPro" id="IPR000160">
    <property type="entry name" value="GGDEF_dom"/>
</dbReference>
<feature type="domain" description="PAC" evidence="2">
    <location>
        <begin position="409"/>
        <end position="462"/>
    </location>
</feature>
<organism evidence="5 6">
    <name type="scientific">Propionivibrio dicarboxylicus</name>
    <dbReference type="NCBI Taxonomy" id="83767"/>
    <lineage>
        <taxon>Bacteria</taxon>
        <taxon>Pseudomonadati</taxon>
        <taxon>Pseudomonadota</taxon>
        <taxon>Betaproteobacteria</taxon>
        <taxon>Rhodocyclales</taxon>
        <taxon>Rhodocyclaceae</taxon>
        <taxon>Propionivibrio</taxon>
    </lineage>
</organism>
<dbReference type="InterPro" id="IPR035919">
    <property type="entry name" value="EAL_sf"/>
</dbReference>
<dbReference type="InterPro" id="IPR052155">
    <property type="entry name" value="Biofilm_reg_signaling"/>
</dbReference>
<evidence type="ECO:0000259" key="2">
    <source>
        <dbReference type="PROSITE" id="PS50113"/>
    </source>
</evidence>
<dbReference type="CDD" id="cd00130">
    <property type="entry name" value="PAS"/>
    <property type="match status" value="1"/>
</dbReference>
<keyword evidence="6" id="KW-1185">Reference proteome</keyword>
<feature type="domain" description="GGDEF" evidence="4">
    <location>
        <begin position="495"/>
        <end position="629"/>
    </location>
</feature>
<dbReference type="InterPro" id="IPR000014">
    <property type="entry name" value="PAS"/>
</dbReference>
<dbReference type="CDD" id="cd01948">
    <property type="entry name" value="EAL"/>
    <property type="match status" value="1"/>
</dbReference>
<dbReference type="InterPro" id="IPR029787">
    <property type="entry name" value="Nucleotide_cyclase"/>
</dbReference>
<dbReference type="Pfam" id="PF00563">
    <property type="entry name" value="EAL"/>
    <property type="match status" value="1"/>
</dbReference>
<dbReference type="SMART" id="SM00267">
    <property type="entry name" value="GGDEF"/>
    <property type="match status" value="1"/>
</dbReference>
<dbReference type="STRING" id="83767.SAMN05660652_03220"/>
<dbReference type="NCBIfam" id="TIGR00254">
    <property type="entry name" value="GGDEF"/>
    <property type="match status" value="1"/>
</dbReference>
<dbReference type="InterPro" id="IPR035965">
    <property type="entry name" value="PAS-like_dom_sf"/>
</dbReference>
<feature type="transmembrane region" description="Helical" evidence="1">
    <location>
        <begin position="281"/>
        <end position="304"/>
    </location>
</feature>
<dbReference type="FunFam" id="3.30.70.270:FF:000001">
    <property type="entry name" value="Diguanylate cyclase domain protein"/>
    <property type="match status" value="1"/>
</dbReference>
<dbReference type="CDD" id="cd12915">
    <property type="entry name" value="PDC2_DGC_like"/>
    <property type="match status" value="1"/>
</dbReference>
<feature type="transmembrane region" description="Helical" evidence="1">
    <location>
        <begin position="6"/>
        <end position="23"/>
    </location>
</feature>
<dbReference type="Gene3D" id="3.30.450.20">
    <property type="entry name" value="PAS domain"/>
    <property type="match status" value="3"/>
</dbReference>
<dbReference type="InterPro" id="IPR001610">
    <property type="entry name" value="PAC"/>
</dbReference>
<dbReference type="Pfam" id="PF08447">
    <property type="entry name" value="PAS_3"/>
    <property type="match status" value="1"/>
</dbReference>
<dbReference type="InterPro" id="IPR013655">
    <property type="entry name" value="PAS_fold_3"/>
</dbReference>
<name>A0A1G8JJC2_9RHOO</name>
<dbReference type="InterPro" id="IPR001633">
    <property type="entry name" value="EAL_dom"/>
</dbReference>
<evidence type="ECO:0000256" key="1">
    <source>
        <dbReference type="SAM" id="Phobius"/>
    </source>
</evidence>
<evidence type="ECO:0000313" key="5">
    <source>
        <dbReference type="EMBL" id="SDI31163.1"/>
    </source>
</evidence>
<evidence type="ECO:0000259" key="4">
    <source>
        <dbReference type="PROSITE" id="PS50887"/>
    </source>
</evidence>
<dbReference type="InterPro" id="IPR000700">
    <property type="entry name" value="PAS-assoc_C"/>
</dbReference>
<dbReference type="Pfam" id="PF00990">
    <property type="entry name" value="GGDEF"/>
    <property type="match status" value="1"/>
</dbReference>
<dbReference type="SMART" id="SM00052">
    <property type="entry name" value="EAL"/>
    <property type="match status" value="1"/>
</dbReference>
<protein>
    <submittedName>
        <fullName evidence="5">PAS domain S-box-containing protein/diguanylate cyclase (GGDEF) domain-containing protein</fullName>
    </submittedName>
</protein>
<dbReference type="InterPro" id="IPR043128">
    <property type="entry name" value="Rev_trsase/Diguanyl_cyclase"/>
</dbReference>
<sequence length="904" mass="101629">MAGLVLLNVLVVSVVLLGIKQLYDQNIREAESRSQNLALALDLSLSSEIEKIDLSLKTVVGELKRSRLDRGDAENHWRRVSVVLEQQKSLLPEVEGWSIADADGNVFLHYGDTRLQRFSVADRDYFTDLRNDSADRLLISRPLLSRATGEFVLVFGRRITLPNEKFAGIVLIALPMSYVNRAICNFDVGQRGTIALRDRNLAVMTQINTDQRGDVTLSGGDDLSITLLRRMSAGNSRATYTTDNAGDAVERVSSYRKLTPGDLYAIVTVSITDQLREWKSIVWRFLGILGVFLVIANGSAWVLYRLWQRQGRSTGLLKESNERLETSLRQLRERDNALVSAQEAGRLGTYVLDLDNGHWISSDMLDVIFGIETLPLHSIQDWQDLLHEDDRASMTHYFYGEVIGKRVDFDREYRIVRPSDGRTVWVRGLGKLEFAEDGHPTRMLGTIQDVTALKLAQQDLERMAYYDVLTGLANRVLLSDRMHQAISRCKRRNDELIAICHLDLDGFKSVNDRWGHDVGDSLLARVAERFKEAVRGNDTVARLGGDEFVVVFCDLKNIAGVENAVTRLMDCASRPYEINGIEMTSTVSVGITIYPLDAEDEPDALIRHADQAMYEAKRNGGNRSHFFDPESDKLLKERQGIHRQIADALRNNEFRLFYQPKVDLQTGSVTGVEALLRWQHPKRGLLPPGEFLPIIESTELTLPIGEWVLREALRQSRIWISTGINLVISVNVFALHLQRPDFPDRLRNILGEFPDIAPETIELEILETTALGDLAEINKKIERCTEQGVQFSLDDFGTGYSSLTYLRSLPVVTVKIDRSFVGDMLILPKDQALVEGLIAMAHSVQRSVVAEGVETIDHANALLQCGCDQAQGFGIGHPMPPDAIPDWLATWQTQGQFNLQQRDA</sequence>
<feature type="domain" description="EAL" evidence="3">
    <location>
        <begin position="638"/>
        <end position="892"/>
    </location>
</feature>
<gene>
    <name evidence="5" type="ORF">SAMN05660652_03220</name>
</gene>
<evidence type="ECO:0000259" key="3">
    <source>
        <dbReference type="PROSITE" id="PS50883"/>
    </source>
</evidence>
<dbReference type="EMBL" id="FNCY01000016">
    <property type="protein sequence ID" value="SDI31163.1"/>
    <property type="molecule type" value="Genomic_DNA"/>
</dbReference>
<dbReference type="PROSITE" id="PS50883">
    <property type="entry name" value="EAL"/>
    <property type="match status" value="1"/>
</dbReference>
<keyword evidence="1" id="KW-0472">Membrane</keyword>
<dbReference type="CDD" id="cd12914">
    <property type="entry name" value="PDC1_DGC_like"/>
    <property type="match status" value="1"/>
</dbReference>
<dbReference type="Gene3D" id="3.20.20.450">
    <property type="entry name" value="EAL domain"/>
    <property type="match status" value="1"/>
</dbReference>
<dbReference type="PANTHER" id="PTHR44757">
    <property type="entry name" value="DIGUANYLATE CYCLASE DGCP"/>
    <property type="match status" value="1"/>
</dbReference>
<dbReference type="AlphaFoldDB" id="A0A1G8JJC2"/>
<reference evidence="5 6" key="1">
    <citation type="submission" date="2016-10" db="EMBL/GenBank/DDBJ databases">
        <authorList>
            <person name="de Groot N.N."/>
        </authorList>
    </citation>
    <scope>NUCLEOTIDE SEQUENCE [LARGE SCALE GENOMIC DNA]</scope>
    <source>
        <strain evidence="5 6">DSM 5885</strain>
    </source>
</reference>
<dbReference type="Gene3D" id="3.30.70.270">
    <property type="match status" value="1"/>
</dbReference>
<dbReference type="NCBIfam" id="TIGR00229">
    <property type="entry name" value="sensory_box"/>
    <property type="match status" value="1"/>
</dbReference>
<dbReference type="Proteomes" id="UP000198607">
    <property type="component" value="Unassembled WGS sequence"/>
</dbReference>
<evidence type="ECO:0000313" key="6">
    <source>
        <dbReference type="Proteomes" id="UP000198607"/>
    </source>
</evidence>
<keyword evidence="1" id="KW-1133">Transmembrane helix</keyword>
<dbReference type="SUPFAM" id="SSF55073">
    <property type="entry name" value="Nucleotide cyclase"/>
    <property type="match status" value="1"/>
</dbReference>
<dbReference type="PROSITE" id="PS50887">
    <property type="entry name" value="GGDEF"/>
    <property type="match status" value="1"/>
</dbReference>